<feature type="chain" id="PRO_5003211346" evidence="2">
    <location>
        <begin position="24"/>
        <end position="574"/>
    </location>
</feature>
<keyword evidence="2" id="KW-0732">Signal</keyword>
<dbReference type="OrthoDB" id="1023084at2"/>
<dbReference type="InterPro" id="IPR019734">
    <property type="entry name" value="TPR_rpt"/>
</dbReference>
<reference evidence="3 4" key="2">
    <citation type="journal article" date="2011" name="Stand. Genomic Sci.">
        <title>Complete genome sequence of Bacteroides helcogenes type strain (P 36-108).</title>
        <authorList>
            <person name="Pati A."/>
            <person name="Gronow S."/>
            <person name="Zeytun A."/>
            <person name="Lapidus A."/>
            <person name="Nolan M."/>
            <person name="Hammon N."/>
            <person name="Deshpande S."/>
            <person name="Cheng J.F."/>
            <person name="Tapia R."/>
            <person name="Han C."/>
            <person name="Goodwin L."/>
            <person name="Pitluck S."/>
            <person name="Liolios K."/>
            <person name="Pagani I."/>
            <person name="Ivanova N."/>
            <person name="Mavromatis K."/>
            <person name="Chen A."/>
            <person name="Palaniappan K."/>
            <person name="Land M."/>
            <person name="Hauser L."/>
            <person name="Chang Y.J."/>
            <person name="Jeffries C.D."/>
            <person name="Detter J.C."/>
            <person name="Brambilla E."/>
            <person name="Rohde M."/>
            <person name="Goker M."/>
            <person name="Woyke T."/>
            <person name="Bristow J."/>
            <person name="Eisen J.A."/>
            <person name="Markowitz V."/>
            <person name="Hugenholtz P."/>
            <person name="Kyrpides N.C."/>
            <person name="Klenk H.P."/>
            <person name="Lucas S."/>
        </authorList>
    </citation>
    <scope>NUCLEOTIDE SEQUENCE [LARGE SCALE GENOMIC DNA]</scope>
    <source>
        <strain evidence="4">ATCC 35417 / DSM 20613 / JCM 6297 / CCUG 15421 / P 36-108</strain>
    </source>
</reference>
<proteinExistence type="predicted"/>
<feature type="transmembrane region" description="Helical" evidence="1">
    <location>
        <begin position="358"/>
        <end position="376"/>
    </location>
</feature>
<dbReference type="Proteomes" id="UP000008630">
    <property type="component" value="Chromosome"/>
</dbReference>
<dbReference type="PROSITE" id="PS51257">
    <property type="entry name" value="PROKAR_LIPOPROTEIN"/>
    <property type="match status" value="1"/>
</dbReference>
<dbReference type="RefSeq" id="WP_013546584.1">
    <property type="nucleotide sequence ID" value="NC_014933.1"/>
</dbReference>
<evidence type="ECO:0000256" key="1">
    <source>
        <dbReference type="SAM" id="Phobius"/>
    </source>
</evidence>
<keyword evidence="4" id="KW-1185">Reference proteome</keyword>
<accession>E6SQJ7</accession>
<sequence>MRNTALLISLLVLFLSACTSRNSGNLLAQADSLMQECPDSALHLLQDIPANRLKTEADRAYYALLLTQARDKNYIVQTDDSLIQTAVRYYNSIKESKMQAKAYYYWGSVCRDRNEQAKATDKFLCAIPFAQKAGNKVLLGQIYANMGYIYYLQNFYEKADTVYRKAEQISIQLEDTFLRITILTMQGNIQLYQKHYPQAKKELLQAQSLLINIKEDAIKANVLSALSTLYVRTGESTKALQYAKQSFKLQKDTTHCYRTFLELGDAYYQTKQYDSATIYIKKSFASPSYSTKEAAYMRLADIAKAKGDTSLSLNLEQFHSAYKDSANLFLQRTEINEAERTIEMLQQRTLYESYLKEYRYYILISVLIGFGSIYLLRKRYLKKLYLQKQKALLKEKELRRQYFFVKEETKQKEEQIAALQQKITQQYIDEAQKEQMQEELDKLNKQHIMLLRKVLDYSDVYNKMKQIIADCKEHGISKVTLTDDEWIRFMAETEKTGTLSKLAAEHKFSKNETHYCYLLFTDFSIKEKMQILKIAHATLYRTEQRICKKMNVPYQANGLQKLLRSIISTTSADT</sequence>
<dbReference type="AlphaFoldDB" id="E6SQJ7"/>
<dbReference type="Gene3D" id="1.25.40.10">
    <property type="entry name" value="Tetratricopeptide repeat domain"/>
    <property type="match status" value="1"/>
</dbReference>
<keyword evidence="1" id="KW-1133">Transmembrane helix</keyword>
<dbReference type="KEGG" id="bhl:Bache_0957"/>
<dbReference type="EMBL" id="CP002352">
    <property type="protein sequence ID" value="ADV42971.1"/>
    <property type="molecule type" value="Genomic_DNA"/>
</dbReference>
<reference key="1">
    <citation type="submission" date="2010-11" db="EMBL/GenBank/DDBJ databases">
        <title>The complete genome of Bacteroides helcogenes P 36-108.</title>
        <authorList>
            <consortium name="US DOE Joint Genome Institute (JGI-PGF)"/>
            <person name="Lucas S."/>
            <person name="Copeland A."/>
            <person name="Lapidus A."/>
            <person name="Bruce D."/>
            <person name="Goodwin L."/>
            <person name="Pitluck S."/>
            <person name="Kyrpides N."/>
            <person name="Mavromatis K."/>
            <person name="Ivanova N."/>
            <person name="Zeytun A."/>
            <person name="Brettin T."/>
            <person name="Detter J.C."/>
            <person name="Tapia R."/>
            <person name="Han C."/>
            <person name="Land M."/>
            <person name="Hauser L."/>
            <person name="Markowitz V."/>
            <person name="Cheng J.-F."/>
            <person name="Hugenholtz P."/>
            <person name="Woyke T."/>
            <person name="Wu D."/>
            <person name="Gronow S."/>
            <person name="Wellnitz S."/>
            <person name="Brambilla E."/>
            <person name="Klenk H.-P."/>
            <person name="Eisen J.A."/>
        </authorList>
    </citation>
    <scope>NUCLEOTIDE SEQUENCE</scope>
    <source>
        <strain>P 36-108</strain>
    </source>
</reference>
<evidence type="ECO:0000313" key="3">
    <source>
        <dbReference type="EMBL" id="ADV42971.1"/>
    </source>
</evidence>
<protein>
    <submittedName>
        <fullName evidence="3">TPR repeat-containing protein</fullName>
    </submittedName>
</protein>
<name>E6SQJ7_BACT6</name>
<dbReference type="SMART" id="SM00028">
    <property type="entry name" value="TPR"/>
    <property type="match status" value="5"/>
</dbReference>
<dbReference type="SUPFAM" id="SSF48452">
    <property type="entry name" value="TPR-like"/>
    <property type="match status" value="1"/>
</dbReference>
<dbReference type="InterPro" id="IPR011990">
    <property type="entry name" value="TPR-like_helical_dom_sf"/>
</dbReference>
<gene>
    <name evidence="3" type="ordered locus">Bache_0957</name>
</gene>
<dbReference type="eggNOG" id="COG0457">
    <property type="taxonomic scope" value="Bacteria"/>
</dbReference>
<dbReference type="STRING" id="693979.Bache_0957"/>
<feature type="signal peptide" evidence="2">
    <location>
        <begin position="1"/>
        <end position="23"/>
    </location>
</feature>
<organism evidence="3 4">
    <name type="scientific">Bacteroides helcogenes (strain ATCC 35417 / DSM 20613 / JCM 6297 / CCUG 15421 / P 36-108)</name>
    <dbReference type="NCBI Taxonomy" id="693979"/>
    <lineage>
        <taxon>Bacteria</taxon>
        <taxon>Pseudomonadati</taxon>
        <taxon>Bacteroidota</taxon>
        <taxon>Bacteroidia</taxon>
        <taxon>Bacteroidales</taxon>
        <taxon>Bacteroidaceae</taxon>
        <taxon>Bacteroides</taxon>
    </lineage>
</organism>
<evidence type="ECO:0000256" key="2">
    <source>
        <dbReference type="SAM" id="SignalP"/>
    </source>
</evidence>
<dbReference type="HOGENOM" id="CLU_030491_1_0_10"/>
<keyword evidence="1" id="KW-0472">Membrane</keyword>
<evidence type="ECO:0000313" key="4">
    <source>
        <dbReference type="Proteomes" id="UP000008630"/>
    </source>
</evidence>
<keyword evidence="1" id="KW-0812">Transmembrane</keyword>